<dbReference type="Gene3D" id="2.60.120.430">
    <property type="entry name" value="Galactose-binding lectin"/>
    <property type="match status" value="1"/>
</dbReference>
<dbReference type="InterPro" id="IPR021409">
    <property type="entry name" value="DUF3047"/>
</dbReference>
<evidence type="ECO:0000313" key="3">
    <source>
        <dbReference type="Proteomes" id="UP000291591"/>
    </source>
</evidence>
<name>A0A4Q7UQS7_PSEST</name>
<proteinExistence type="predicted"/>
<dbReference type="Pfam" id="PF11249">
    <property type="entry name" value="DUF3047"/>
    <property type="match status" value="1"/>
</dbReference>
<gene>
    <name evidence="2" type="ORF">EV383_0754</name>
</gene>
<reference evidence="2 3" key="1">
    <citation type="submission" date="2019-02" db="EMBL/GenBank/DDBJ databases">
        <title>Sequencing the genomes of 1000 actinobacteria strains.</title>
        <authorList>
            <person name="Klenk H.-P."/>
        </authorList>
    </citation>
    <scope>NUCLEOTIDE SEQUENCE [LARGE SCALE GENOMIC DNA]</scope>
    <source>
        <strain evidence="2 3">DSM 45779</strain>
    </source>
</reference>
<accession>A0A4Q7UQS7</accession>
<comment type="caution">
    <text evidence="2">The sequence shown here is derived from an EMBL/GenBank/DDBJ whole genome shotgun (WGS) entry which is preliminary data.</text>
</comment>
<dbReference type="OrthoDB" id="9775969at2"/>
<organism evidence="2 3">
    <name type="scientific">Pseudonocardia sediminis</name>
    <dbReference type="NCBI Taxonomy" id="1397368"/>
    <lineage>
        <taxon>Bacteria</taxon>
        <taxon>Bacillati</taxon>
        <taxon>Actinomycetota</taxon>
        <taxon>Actinomycetes</taxon>
        <taxon>Pseudonocardiales</taxon>
        <taxon>Pseudonocardiaceae</taxon>
        <taxon>Pseudonocardia</taxon>
    </lineage>
</organism>
<evidence type="ECO:0000313" key="2">
    <source>
        <dbReference type="EMBL" id="RZT83926.1"/>
    </source>
</evidence>
<feature type="region of interest" description="Disordered" evidence="1">
    <location>
        <begin position="1"/>
        <end position="25"/>
    </location>
</feature>
<dbReference type="RefSeq" id="WP_130288617.1">
    <property type="nucleotide sequence ID" value="NZ_SHKL01000001.1"/>
</dbReference>
<dbReference type="Proteomes" id="UP000291591">
    <property type="component" value="Unassembled WGS sequence"/>
</dbReference>
<evidence type="ECO:0000256" key="1">
    <source>
        <dbReference type="SAM" id="MobiDB-lite"/>
    </source>
</evidence>
<dbReference type="EMBL" id="SHKL01000001">
    <property type="protein sequence ID" value="RZT83926.1"/>
    <property type="molecule type" value="Genomic_DNA"/>
</dbReference>
<keyword evidence="3" id="KW-1185">Reference proteome</keyword>
<dbReference type="AlphaFoldDB" id="A0A4Q7UQS7"/>
<protein>
    <submittedName>
        <fullName evidence="2">DUF3047 family protein</fullName>
    </submittedName>
</protein>
<sequence length="344" mass="37283">MTHGAGPESVHVSLPGDRPPWTPTGLRVRAGDRVTLLGSGFVRWSPRHDVGAGTKYHLWGRVPGGEIFGCTADTTTAVVDTDGELELCVYLGAWADRSGTLATGDAPYARVSGGLEVTVLRWPDGVDPADGLAGLGPDDAAPALVAAERERLAHPIRRPEGWEYLLDFGPGDIYRATELDGAPAIEVVCDDDAGILRTPVDVALGPDTVLEWTWRVDALPSAVAEDTTFTHDYLSIAVEFDSGRDLTWFWSAGCEPVTGTFACPIRGWRDRETHMPLRSGTDGLGVVHRERRHVHADHERFMGPAPERIVRVWLIAVSHFGRGTGRAVFSDIVLTDGDTRVRVL</sequence>